<keyword evidence="2" id="KW-0413">Isomerase</keyword>
<name>A0ABN6YTZ7_9FIRM</name>
<dbReference type="InterPro" id="IPR001347">
    <property type="entry name" value="SIS_dom"/>
</dbReference>
<dbReference type="PROSITE" id="PS51464">
    <property type="entry name" value="SIS"/>
    <property type="match status" value="1"/>
</dbReference>
<dbReference type="PANTHER" id="PTHR10937:SF14">
    <property type="entry name" value="FRUCTOSELYSINE 6-PHOSPHATE DEGLYCASE"/>
    <property type="match status" value="1"/>
</dbReference>
<dbReference type="InterPro" id="IPR046348">
    <property type="entry name" value="SIS_dom_sf"/>
</dbReference>
<accession>A0ABN6YTZ7</accession>
<feature type="domain" description="SIS" evidence="1">
    <location>
        <begin position="10"/>
        <end position="154"/>
    </location>
</feature>
<sequence length="326" mass="37045">METRRIIEEISGQLKEKGGIRNVVWIAAGGSNGGNYPAHYFMQHEAEKIQSQMFTSNEFVLDPPKFVDENTVAVVTSMRGTPETCTAAQKAKELGAVTIGLYVQESFLTEVCDYKMQYDSIMFDESDQSKTNAAIGMRIAMDIVDVEEGYKDYADAMEAYDILDKVYQDAKAYCMPLAQKWAEDNKNQRIISVMASGPSYAAGYIFSICNIMEMLQIQSPTVNSCEFFHGPFEVLDKNQSFFLLVSEGKTRAADERAKKFLKEYGGDKVYILDAKELGINRFKDSVCGYFNHMLFSPILNNTYMKALSETTKVDYLTRRYMWKVEY</sequence>
<evidence type="ECO:0000313" key="2">
    <source>
        <dbReference type="EMBL" id="BDZ76335.1"/>
    </source>
</evidence>
<dbReference type="GO" id="GO:0016853">
    <property type="term" value="F:isomerase activity"/>
    <property type="evidence" value="ECO:0007669"/>
    <property type="project" value="UniProtKB-KW"/>
</dbReference>
<reference evidence="3" key="1">
    <citation type="journal article" date="2023" name="Int. J. Syst. Evol. Microbiol.">
        <title>Claveliimonas bilis gen. nov., sp. nov., deoxycholic acid-producing bacteria isolated from human faeces, and reclassification of Sellimonas monacensis Zenner et al. 2021 as Claveliimonas monacensis comb. nov.</title>
        <authorList>
            <person name="Hisatomi A."/>
            <person name="Kastawa N.W.E.P.G."/>
            <person name="Song I."/>
            <person name="Ohkuma M."/>
            <person name="Fukiya S."/>
            <person name="Sakamoto M."/>
        </authorList>
    </citation>
    <scope>NUCLEOTIDE SEQUENCE [LARGE SCALE GENOMIC DNA]</scope>
    <source>
        <strain evidence="3">12BBH14</strain>
    </source>
</reference>
<dbReference type="Gene3D" id="1.10.10.2240">
    <property type="match status" value="1"/>
</dbReference>
<organism evidence="2 3">
    <name type="scientific">Claveliimonas bilis</name>
    <dbReference type="NCBI Taxonomy" id="3028070"/>
    <lineage>
        <taxon>Bacteria</taxon>
        <taxon>Bacillati</taxon>
        <taxon>Bacillota</taxon>
        <taxon>Clostridia</taxon>
        <taxon>Lachnospirales</taxon>
        <taxon>Lachnospiraceae</taxon>
        <taxon>Claveliimonas</taxon>
    </lineage>
</organism>
<evidence type="ECO:0000313" key="3">
    <source>
        <dbReference type="Proteomes" id="UP001305815"/>
    </source>
</evidence>
<dbReference type="Gene3D" id="3.40.50.12570">
    <property type="match status" value="1"/>
</dbReference>
<protein>
    <submittedName>
        <fullName evidence="2">Phosphosugar isomerase</fullName>
    </submittedName>
</protein>
<keyword evidence="3" id="KW-1185">Reference proteome</keyword>
<dbReference type="Gene3D" id="3.40.50.10490">
    <property type="entry name" value="Glucose-6-phosphate isomerase like protein, domain 1"/>
    <property type="match status" value="1"/>
</dbReference>
<dbReference type="PANTHER" id="PTHR10937">
    <property type="entry name" value="GLUCOSAMINE--FRUCTOSE-6-PHOSPHATE AMINOTRANSFERASE, ISOMERIZING"/>
    <property type="match status" value="1"/>
</dbReference>
<dbReference type="RefSeq" id="WP_256194097.1">
    <property type="nucleotide sequence ID" value="NZ_AP027742.1"/>
</dbReference>
<dbReference type="EMBL" id="AP027742">
    <property type="protein sequence ID" value="BDZ76335.1"/>
    <property type="molecule type" value="Genomic_DNA"/>
</dbReference>
<dbReference type="SUPFAM" id="SSF53697">
    <property type="entry name" value="SIS domain"/>
    <property type="match status" value="1"/>
</dbReference>
<evidence type="ECO:0000259" key="1">
    <source>
        <dbReference type="PROSITE" id="PS51464"/>
    </source>
</evidence>
<gene>
    <name evidence="2" type="ORF">Lac1_05180</name>
</gene>
<dbReference type="Proteomes" id="UP001305815">
    <property type="component" value="Chromosome"/>
</dbReference>
<proteinExistence type="predicted"/>